<dbReference type="EMBL" id="WAJS01000005">
    <property type="protein sequence ID" value="KAB1651158.1"/>
    <property type="molecule type" value="Genomic_DNA"/>
</dbReference>
<evidence type="ECO:0000259" key="3">
    <source>
        <dbReference type="Pfam" id="PF13930"/>
    </source>
</evidence>
<comment type="caution">
    <text evidence="4">The sequence shown here is derived from an EMBL/GenBank/DDBJ whole genome shotgun (WGS) entry which is preliminary data.</text>
</comment>
<dbReference type="InterPro" id="IPR035451">
    <property type="entry name" value="Ada-like_dom_sf"/>
</dbReference>
<dbReference type="Gene3D" id="3.40.570.10">
    <property type="entry name" value="Extracellular Endonuclease, subunit A"/>
    <property type="match status" value="1"/>
</dbReference>
<accession>A0A7C8BVA9</accession>
<gene>
    <name evidence="4" type="ORF">F8D48_02655</name>
</gene>
<dbReference type="AlphaFoldDB" id="A0A7C8BVA9"/>
<feature type="chain" id="PRO_5039387564" evidence="2">
    <location>
        <begin position="31"/>
        <end position="393"/>
    </location>
</feature>
<organism evidence="4 5">
    <name type="scientific">Adlercreutzia muris</name>
    <dbReference type="NCBI Taxonomy" id="1796610"/>
    <lineage>
        <taxon>Bacteria</taxon>
        <taxon>Bacillati</taxon>
        <taxon>Actinomycetota</taxon>
        <taxon>Coriobacteriia</taxon>
        <taxon>Eggerthellales</taxon>
        <taxon>Eggerthellaceae</taxon>
        <taxon>Adlercreutzia</taxon>
    </lineage>
</organism>
<evidence type="ECO:0000256" key="2">
    <source>
        <dbReference type="SAM" id="SignalP"/>
    </source>
</evidence>
<feature type="compositionally biased region" description="Polar residues" evidence="1">
    <location>
        <begin position="358"/>
        <end position="368"/>
    </location>
</feature>
<protein>
    <submittedName>
        <fullName evidence="4">DNA-entry nuclease</fullName>
    </submittedName>
</protein>
<proteinExistence type="predicted"/>
<name>A0A7C8BVA9_9ACTN</name>
<feature type="signal peptide" evidence="2">
    <location>
        <begin position="1"/>
        <end position="30"/>
    </location>
</feature>
<feature type="compositionally biased region" description="Gly residues" evidence="1">
    <location>
        <begin position="307"/>
        <end position="321"/>
    </location>
</feature>
<evidence type="ECO:0000256" key="1">
    <source>
        <dbReference type="SAM" id="MobiDB-lite"/>
    </source>
</evidence>
<evidence type="ECO:0000313" key="4">
    <source>
        <dbReference type="EMBL" id="KAB1651158.1"/>
    </source>
</evidence>
<keyword evidence="5" id="KW-1185">Reference proteome</keyword>
<feature type="region of interest" description="Disordered" evidence="1">
    <location>
        <begin position="52"/>
        <end position="78"/>
    </location>
</feature>
<feature type="domain" description="Type VII secretion system protein EssD-like" evidence="3">
    <location>
        <begin position="135"/>
        <end position="263"/>
    </location>
</feature>
<keyword evidence="2" id="KW-0732">Signal</keyword>
<feature type="region of interest" description="Disordered" evidence="1">
    <location>
        <begin position="298"/>
        <end position="343"/>
    </location>
</feature>
<evidence type="ECO:0000313" key="5">
    <source>
        <dbReference type="Proteomes" id="UP000479639"/>
    </source>
</evidence>
<reference evidence="4 5" key="1">
    <citation type="submission" date="2019-09" db="EMBL/GenBank/DDBJ databases">
        <title>Whole genome shotgun sequencing (WGS) of Ellagibacter isourolithinifaciens DSM 104140(T) and Adlercreutzia muris DSM 29508(T).</title>
        <authorList>
            <person name="Stoll D.A."/>
            <person name="Danylec N."/>
            <person name="Huch M."/>
        </authorList>
    </citation>
    <scope>NUCLEOTIDE SEQUENCE [LARGE SCALE GENOMIC DNA]</scope>
    <source>
        <strain evidence="4 5">DSM 29508</strain>
    </source>
</reference>
<dbReference type="SUPFAM" id="SSF57884">
    <property type="entry name" value="Ada DNA repair protein, N-terminal domain (N-Ada 10)"/>
    <property type="match status" value="1"/>
</dbReference>
<feature type="compositionally biased region" description="Basic and acidic residues" evidence="1">
    <location>
        <begin position="369"/>
        <end position="378"/>
    </location>
</feature>
<dbReference type="Pfam" id="PF13930">
    <property type="entry name" value="Endonuclea_NS_2"/>
    <property type="match status" value="1"/>
</dbReference>
<dbReference type="Gene3D" id="3.40.10.10">
    <property type="entry name" value="DNA Methylphosphotriester Repair Domain"/>
    <property type="match status" value="1"/>
</dbReference>
<sequence length="393" mass="41212">MLAIRWVSTYFLYLRSPVVKSLPPSLPRFAALLAAIALTCTVAGCSTSAEITTPTAAGPESPAVEHAASEEPESSATDAAALPETAVKPPSAEDPGASGTPAYHDLPAYDGSPYVYVNDGEPAFTDDERAAAAGTELYGELDALGRCTATFAVVGTETMPTEERGSIGEVRPTGWKMGKYDFVDGKYLYNRCHLLGFQLTGENANVSNLITGTRYMNVEGMLPFENAVADYVHATGNHVLMRATPVFDGDDLVARGVHMMAESVEDGGDGVAFNVFVYNVQPGVVIDYRTGENMAAEDATPLPDVSGDGGDASSDGGGTGTKGSADGGTALSDSGAATEKGTTEYVLNTNSKKFHVPSCSSVDQMSAKNRQDVTDTRENIVGRGFEPCKRCNP</sequence>
<dbReference type="Proteomes" id="UP000479639">
    <property type="component" value="Unassembled WGS sequence"/>
</dbReference>
<dbReference type="InterPro" id="IPR044929">
    <property type="entry name" value="DNA/RNA_non-sp_Endonuclease_sf"/>
</dbReference>
<feature type="region of interest" description="Disordered" evidence="1">
    <location>
        <begin position="356"/>
        <end position="378"/>
    </location>
</feature>
<dbReference type="InterPro" id="IPR044927">
    <property type="entry name" value="Endonuclea_NS_2"/>
</dbReference>